<reference evidence="9 10" key="1">
    <citation type="journal article" date="2014" name="Genome Biol. Evol.">
        <title>The secreted proteins of Achlya hypogyna and Thraustotheca clavata identify the ancestral oomycete secretome and reveal gene acquisitions by horizontal gene transfer.</title>
        <authorList>
            <person name="Misner I."/>
            <person name="Blouin N."/>
            <person name="Leonard G."/>
            <person name="Richards T.A."/>
            <person name="Lane C.E."/>
        </authorList>
    </citation>
    <scope>NUCLEOTIDE SEQUENCE [LARGE SCALE GENOMIC DNA]</scope>
    <source>
        <strain evidence="9 10">ATCC 48635</strain>
    </source>
</reference>
<keyword evidence="10" id="KW-1185">Reference proteome</keyword>
<dbReference type="Pfam" id="PF00150">
    <property type="entry name" value="Cellulase"/>
    <property type="match status" value="1"/>
</dbReference>
<keyword evidence="3" id="KW-0136">Cellulose degradation</keyword>
<evidence type="ECO:0000256" key="2">
    <source>
        <dbReference type="ARBA" id="ARBA00022801"/>
    </source>
</evidence>
<feature type="domain" description="Glycoside hydrolase family 5" evidence="8">
    <location>
        <begin position="75"/>
        <end position="290"/>
    </location>
</feature>
<proteinExistence type="inferred from homology"/>
<sequence length="312" mass="34222">QQPTSSQTFRKCRQTNYVTEGAKIYAVDPADPSTKTQIFIKGVTWSGMELPKQGIPQGLWGKGLTQTASGITGTSLADMMQFMTNNSINVVRFPLTADNIVKDTPPMASYVHGENKEIALYPEGFTPRTSDFVARLIGAFQKYRIGIVLDIHDLVDNFDTDAYWYYPKISTVEETLAYKAAVVLATNYCKDTYWNVLGLDLKNAMTDATWAKVSKDAVAASDWASAAQAIAAKVNELCPQWLVFTTGASSSNGETFSIPSRSKETFTYWNGGNFVNATARPLNASNIVYAPQAHTHGLLPKEYLYAKEAGCG</sequence>
<dbReference type="Gene3D" id="3.20.20.80">
    <property type="entry name" value="Glycosidases"/>
    <property type="match status" value="1"/>
</dbReference>
<feature type="non-terminal residue" evidence="9">
    <location>
        <position position="1"/>
    </location>
</feature>
<dbReference type="PANTHER" id="PTHR35923:SF2">
    <property type="entry name" value="ENDOGLUCANASE"/>
    <property type="match status" value="1"/>
</dbReference>
<dbReference type="SUPFAM" id="SSF51445">
    <property type="entry name" value="(Trans)glycosidases"/>
    <property type="match status" value="1"/>
</dbReference>
<gene>
    <name evidence="9" type="ORF">ACHHYP_06607</name>
</gene>
<dbReference type="OrthoDB" id="442731at2759"/>
<evidence type="ECO:0000256" key="7">
    <source>
        <dbReference type="RuleBase" id="RU361153"/>
    </source>
</evidence>
<evidence type="ECO:0000256" key="3">
    <source>
        <dbReference type="ARBA" id="ARBA00023001"/>
    </source>
</evidence>
<dbReference type="PANTHER" id="PTHR35923">
    <property type="entry name" value="MAJOR EXTRACELLULAR ENDOGLUCANASE"/>
    <property type="match status" value="1"/>
</dbReference>
<keyword evidence="2 7" id="KW-0378">Hydrolase</keyword>
<evidence type="ECO:0000256" key="6">
    <source>
        <dbReference type="ARBA" id="ARBA00023326"/>
    </source>
</evidence>
<accession>A0A1V9YSX5</accession>
<organism evidence="9 10">
    <name type="scientific">Achlya hypogyna</name>
    <name type="common">Oomycete</name>
    <name type="synonym">Protoachlya hypogyna</name>
    <dbReference type="NCBI Taxonomy" id="1202772"/>
    <lineage>
        <taxon>Eukaryota</taxon>
        <taxon>Sar</taxon>
        <taxon>Stramenopiles</taxon>
        <taxon>Oomycota</taxon>
        <taxon>Saprolegniomycetes</taxon>
        <taxon>Saprolegniales</taxon>
        <taxon>Achlyaceae</taxon>
        <taxon>Achlya</taxon>
    </lineage>
</organism>
<evidence type="ECO:0000256" key="5">
    <source>
        <dbReference type="ARBA" id="ARBA00023295"/>
    </source>
</evidence>
<dbReference type="InterPro" id="IPR001547">
    <property type="entry name" value="Glyco_hydro_5"/>
</dbReference>
<comment type="similarity">
    <text evidence="1 7">Belongs to the glycosyl hydrolase 5 (cellulase A) family.</text>
</comment>
<dbReference type="GO" id="GO:0004553">
    <property type="term" value="F:hydrolase activity, hydrolyzing O-glycosyl compounds"/>
    <property type="evidence" value="ECO:0007669"/>
    <property type="project" value="InterPro"/>
</dbReference>
<keyword evidence="6" id="KW-0624">Polysaccharide degradation</keyword>
<comment type="caution">
    <text evidence="9">The sequence shown here is derived from an EMBL/GenBank/DDBJ whole genome shotgun (WGS) entry which is preliminary data.</text>
</comment>
<protein>
    <submittedName>
        <fullName evidence="9">Cell 5A endo-1,4-betaglucanase</fullName>
    </submittedName>
</protein>
<dbReference type="AlphaFoldDB" id="A0A1V9YSX5"/>
<evidence type="ECO:0000313" key="9">
    <source>
        <dbReference type="EMBL" id="OQR88828.1"/>
    </source>
</evidence>
<evidence type="ECO:0000313" key="10">
    <source>
        <dbReference type="Proteomes" id="UP000243579"/>
    </source>
</evidence>
<evidence type="ECO:0000256" key="4">
    <source>
        <dbReference type="ARBA" id="ARBA00023277"/>
    </source>
</evidence>
<keyword evidence="5 7" id="KW-0326">Glycosidase</keyword>
<dbReference type="EMBL" id="JNBR01001064">
    <property type="protein sequence ID" value="OQR88828.1"/>
    <property type="molecule type" value="Genomic_DNA"/>
</dbReference>
<name>A0A1V9YSX5_ACHHY</name>
<dbReference type="GO" id="GO:0030245">
    <property type="term" value="P:cellulose catabolic process"/>
    <property type="evidence" value="ECO:0007669"/>
    <property type="project" value="UniProtKB-KW"/>
</dbReference>
<evidence type="ECO:0000259" key="8">
    <source>
        <dbReference type="Pfam" id="PF00150"/>
    </source>
</evidence>
<dbReference type="Proteomes" id="UP000243579">
    <property type="component" value="Unassembled WGS sequence"/>
</dbReference>
<evidence type="ECO:0000256" key="1">
    <source>
        <dbReference type="ARBA" id="ARBA00005641"/>
    </source>
</evidence>
<keyword evidence="4" id="KW-0119">Carbohydrate metabolism</keyword>
<dbReference type="InterPro" id="IPR017853">
    <property type="entry name" value="GH"/>
</dbReference>
<feature type="non-terminal residue" evidence="9">
    <location>
        <position position="312"/>
    </location>
</feature>